<reference evidence="9" key="1">
    <citation type="submission" date="2016-10" db="EMBL/GenBank/DDBJ databases">
        <authorList>
            <person name="Varghese N."/>
            <person name="Submissions S."/>
        </authorList>
    </citation>
    <scope>NUCLEOTIDE SEQUENCE [LARGE SCALE GENOMIC DNA]</scope>
    <source>
        <strain evidence="9">CGMCC 1.7285</strain>
    </source>
</reference>
<proteinExistence type="predicted"/>
<keyword evidence="3 6" id="KW-0479">Metal-binding</keyword>
<dbReference type="Proteomes" id="UP000199424">
    <property type="component" value="Unassembled WGS sequence"/>
</dbReference>
<dbReference type="AlphaFoldDB" id="A0A1I6H6I3"/>
<dbReference type="GO" id="GO:0009055">
    <property type="term" value="F:electron transfer activity"/>
    <property type="evidence" value="ECO:0007669"/>
    <property type="project" value="InterPro"/>
</dbReference>
<evidence type="ECO:0000256" key="1">
    <source>
        <dbReference type="ARBA" id="ARBA00022448"/>
    </source>
</evidence>
<dbReference type="Pfam" id="PF00034">
    <property type="entry name" value="Cytochrom_C"/>
    <property type="match status" value="1"/>
</dbReference>
<feature type="domain" description="Cytochrome c" evidence="7">
    <location>
        <begin position="41"/>
        <end position="142"/>
    </location>
</feature>
<dbReference type="RefSeq" id="WP_177203813.1">
    <property type="nucleotide sequence ID" value="NZ_FOYU01000002.1"/>
</dbReference>
<dbReference type="InterPro" id="IPR009056">
    <property type="entry name" value="Cyt_c-like_dom"/>
</dbReference>
<evidence type="ECO:0000313" key="9">
    <source>
        <dbReference type="Proteomes" id="UP000199424"/>
    </source>
</evidence>
<dbReference type="GO" id="GO:0046872">
    <property type="term" value="F:metal ion binding"/>
    <property type="evidence" value="ECO:0007669"/>
    <property type="project" value="UniProtKB-KW"/>
</dbReference>
<dbReference type="SUPFAM" id="SSF46626">
    <property type="entry name" value="Cytochrome c"/>
    <property type="match status" value="1"/>
</dbReference>
<dbReference type="InterPro" id="IPR002327">
    <property type="entry name" value="Cyt_c_1A/1B"/>
</dbReference>
<keyword evidence="9" id="KW-1185">Reference proteome</keyword>
<dbReference type="GO" id="GO:0020037">
    <property type="term" value="F:heme binding"/>
    <property type="evidence" value="ECO:0007669"/>
    <property type="project" value="InterPro"/>
</dbReference>
<evidence type="ECO:0000256" key="3">
    <source>
        <dbReference type="ARBA" id="ARBA00022723"/>
    </source>
</evidence>
<organism evidence="8 9">
    <name type="scientific">Pseudidiomarina maritima</name>
    <dbReference type="NCBI Taxonomy" id="519453"/>
    <lineage>
        <taxon>Bacteria</taxon>
        <taxon>Pseudomonadati</taxon>
        <taxon>Pseudomonadota</taxon>
        <taxon>Gammaproteobacteria</taxon>
        <taxon>Alteromonadales</taxon>
        <taxon>Idiomarinaceae</taxon>
        <taxon>Pseudidiomarina</taxon>
    </lineage>
</organism>
<sequence length="142" mass="15949">MKKFLGILPLFLLLGCESTDSKLPLLAQTPTQASTIPNDPALIAKGAKVFKYRCAACHSMDANKSQFFGPHLADLIDREIATIDGYTFPETTKQHDIVWTESTLYEWLENPQKMVKDMCMPFTGLPKKEDRDALMAYLKYGG</sequence>
<evidence type="ECO:0000256" key="2">
    <source>
        <dbReference type="ARBA" id="ARBA00022617"/>
    </source>
</evidence>
<dbReference type="PRINTS" id="PR00604">
    <property type="entry name" value="CYTCHRMECIAB"/>
</dbReference>
<dbReference type="PANTHER" id="PTHR11961">
    <property type="entry name" value="CYTOCHROME C"/>
    <property type="match status" value="1"/>
</dbReference>
<protein>
    <submittedName>
        <fullName evidence="8">Cytochrome c</fullName>
    </submittedName>
</protein>
<keyword evidence="1" id="KW-0813">Transport</keyword>
<keyword evidence="4" id="KW-0249">Electron transport</keyword>
<evidence type="ECO:0000256" key="4">
    <source>
        <dbReference type="ARBA" id="ARBA00022982"/>
    </source>
</evidence>
<dbReference type="PROSITE" id="PS51007">
    <property type="entry name" value="CYTC"/>
    <property type="match status" value="1"/>
</dbReference>
<dbReference type="InterPro" id="IPR036909">
    <property type="entry name" value="Cyt_c-like_dom_sf"/>
</dbReference>
<evidence type="ECO:0000259" key="7">
    <source>
        <dbReference type="PROSITE" id="PS51007"/>
    </source>
</evidence>
<accession>A0A1I6H6I3</accession>
<dbReference type="PROSITE" id="PS51257">
    <property type="entry name" value="PROKAR_LIPOPROTEIN"/>
    <property type="match status" value="1"/>
</dbReference>
<gene>
    <name evidence="8" type="ORF">SAMN04488070_1530</name>
</gene>
<evidence type="ECO:0000256" key="6">
    <source>
        <dbReference type="PROSITE-ProRule" id="PRU00433"/>
    </source>
</evidence>
<dbReference type="Gene3D" id="1.10.760.10">
    <property type="entry name" value="Cytochrome c-like domain"/>
    <property type="match status" value="1"/>
</dbReference>
<evidence type="ECO:0000313" key="8">
    <source>
        <dbReference type="EMBL" id="SFR50083.1"/>
    </source>
</evidence>
<name>A0A1I6H6I3_9GAMM</name>
<keyword evidence="2 6" id="KW-0349">Heme</keyword>
<dbReference type="EMBL" id="FOYU01000002">
    <property type="protein sequence ID" value="SFR50083.1"/>
    <property type="molecule type" value="Genomic_DNA"/>
</dbReference>
<evidence type="ECO:0000256" key="5">
    <source>
        <dbReference type="ARBA" id="ARBA00023004"/>
    </source>
</evidence>
<keyword evidence="5 6" id="KW-0408">Iron</keyword>